<dbReference type="InterPro" id="IPR014718">
    <property type="entry name" value="GH-type_carb-bd"/>
</dbReference>
<dbReference type="CDD" id="cd09019">
    <property type="entry name" value="galactose_mutarotase_like"/>
    <property type="match status" value="1"/>
</dbReference>
<reference evidence="9" key="2">
    <citation type="submission" date="2021-04" db="EMBL/GenBank/DDBJ databases">
        <authorList>
            <person name="Gilroy R."/>
        </authorList>
    </citation>
    <scope>NUCLEOTIDE SEQUENCE</scope>
    <source>
        <strain evidence="9">CHK33-7979</strain>
    </source>
</reference>
<accession>A0A9D2CEG0</accession>
<comment type="similarity">
    <text evidence="2 5">Belongs to the aldose epimerase family.</text>
</comment>
<comment type="catalytic activity">
    <reaction evidence="5">
        <text>alpha-D-glucose = beta-D-glucose</text>
        <dbReference type="Rhea" id="RHEA:10264"/>
        <dbReference type="ChEBI" id="CHEBI:15903"/>
        <dbReference type="ChEBI" id="CHEBI:17925"/>
        <dbReference type="EC" id="5.1.3.3"/>
    </reaction>
</comment>
<dbReference type="Gene3D" id="2.70.98.10">
    <property type="match status" value="1"/>
</dbReference>
<proteinExistence type="inferred from homology"/>
<dbReference type="AlphaFoldDB" id="A0A9D2CEG0"/>
<dbReference type="EMBL" id="DXCX01000057">
    <property type="protein sequence ID" value="HIY73454.1"/>
    <property type="molecule type" value="Genomic_DNA"/>
</dbReference>
<comment type="caution">
    <text evidence="9">The sequence shown here is derived from an EMBL/GenBank/DDBJ whole genome shotgun (WGS) entry which is preliminary data.</text>
</comment>
<evidence type="ECO:0000256" key="3">
    <source>
        <dbReference type="ARBA" id="ARBA00023235"/>
    </source>
</evidence>
<dbReference type="GO" id="GO:0030246">
    <property type="term" value="F:carbohydrate binding"/>
    <property type="evidence" value="ECO:0007669"/>
    <property type="project" value="InterPro"/>
</dbReference>
<dbReference type="GO" id="GO:0004034">
    <property type="term" value="F:aldose 1-epimerase activity"/>
    <property type="evidence" value="ECO:0007669"/>
    <property type="project" value="UniProtKB-EC"/>
</dbReference>
<evidence type="ECO:0000256" key="2">
    <source>
        <dbReference type="ARBA" id="ARBA00006206"/>
    </source>
</evidence>
<feature type="active site" description="Proton acceptor" evidence="6">
    <location>
        <position position="310"/>
    </location>
</feature>
<evidence type="ECO:0000313" key="10">
    <source>
        <dbReference type="Proteomes" id="UP000886824"/>
    </source>
</evidence>
<comment type="pathway">
    <text evidence="1 5">Carbohydrate metabolism; hexose metabolism.</text>
</comment>
<keyword evidence="3 5" id="KW-0413">Isomerase</keyword>
<evidence type="ECO:0000256" key="5">
    <source>
        <dbReference type="PIRNR" id="PIRNR005096"/>
    </source>
</evidence>
<evidence type="ECO:0000256" key="8">
    <source>
        <dbReference type="PIRSR" id="PIRSR005096-3"/>
    </source>
</evidence>
<dbReference type="PANTHER" id="PTHR10091">
    <property type="entry name" value="ALDOSE-1-EPIMERASE"/>
    <property type="match status" value="1"/>
</dbReference>
<gene>
    <name evidence="9" type="ORF">H9826_05710</name>
</gene>
<evidence type="ECO:0000256" key="6">
    <source>
        <dbReference type="PIRSR" id="PIRSR005096-1"/>
    </source>
</evidence>
<dbReference type="Pfam" id="PF01263">
    <property type="entry name" value="Aldose_epim"/>
    <property type="match status" value="1"/>
</dbReference>
<dbReference type="InterPro" id="IPR011013">
    <property type="entry name" value="Gal_mutarotase_sf_dom"/>
</dbReference>
<feature type="active site" description="Proton donor" evidence="6">
    <location>
        <position position="176"/>
    </location>
</feature>
<reference evidence="9" key="1">
    <citation type="journal article" date="2021" name="PeerJ">
        <title>Extensive microbial diversity within the chicken gut microbiome revealed by metagenomics and culture.</title>
        <authorList>
            <person name="Gilroy R."/>
            <person name="Ravi A."/>
            <person name="Getino M."/>
            <person name="Pursley I."/>
            <person name="Horton D.L."/>
            <person name="Alikhan N.F."/>
            <person name="Baker D."/>
            <person name="Gharbi K."/>
            <person name="Hall N."/>
            <person name="Watson M."/>
            <person name="Adriaenssens E.M."/>
            <person name="Foster-Nyarko E."/>
            <person name="Jarju S."/>
            <person name="Secka A."/>
            <person name="Antonio M."/>
            <person name="Oren A."/>
            <person name="Chaudhuri R.R."/>
            <person name="La Ragione R."/>
            <person name="Hildebrand F."/>
            <person name="Pallen M.J."/>
        </authorList>
    </citation>
    <scope>NUCLEOTIDE SEQUENCE</scope>
    <source>
        <strain evidence="9">CHK33-7979</strain>
    </source>
</reference>
<dbReference type="InterPro" id="IPR008183">
    <property type="entry name" value="Aldose_1/G6P_1-epimerase"/>
</dbReference>
<feature type="binding site" evidence="7">
    <location>
        <position position="248"/>
    </location>
    <ligand>
        <name>beta-D-galactose</name>
        <dbReference type="ChEBI" id="CHEBI:27667"/>
    </ligand>
</feature>
<evidence type="ECO:0000256" key="7">
    <source>
        <dbReference type="PIRSR" id="PIRSR005096-2"/>
    </source>
</evidence>
<evidence type="ECO:0000256" key="4">
    <source>
        <dbReference type="ARBA" id="ARBA00023277"/>
    </source>
</evidence>
<name>A0A9D2CEG0_9FIRM</name>
<sequence length="345" mass="37232">MITARSFGTTADGAPVTCFHLENSSGAWAEVLDYGAILRGVAVPDRTGRLRDVCLGFDTAKEYQEKHQGYLGALVGRCANRIRDARFTLDGRTYTLAANERNNHLHGGVRGFDQYVWDHSVEGDTVVFSRTSPNGEEGYPGTLKVRVSYTLTEDNALRLVVEGESDADTVINLTSHAYWNLNGHGAGDVGSHTLCIDAIAFTELASDNCPNGTIASVVGSPFDLRTARPLEEGWDADHPQIRQGGGYDHNWAIRGTGLRRAAVLAAPESGITLSLSTTQPGLQVYSGNFLPVMTGKGDAHYGPRRGVALEAQGFPNAVNQPGFPSVVLRPGERYHQEIIFAFGLD</sequence>
<dbReference type="SUPFAM" id="SSF74650">
    <property type="entry name" value="Galactose mutarotase-like"/>
    <property type="match status" value="1"/>
</dbReference>
<feature type="binding site" evidence="8">
    <location>
        <begin position="80"/>
        <end position="81"/>
    </location>
    <ligand>
        <name>beta-D-galactose</name>
        <dbReference type="ChEBI" id="CHEBI:27667"/>
    </ligand>
</feature>
<dbReference type="NCBIfam" id="NF008277">
    <property type="entry name" value="PRK11055.1"/>
    <property type="match status" value="1"/>
</dbReference>
<dbReference type="GO" id="GO:0033499">
    <property type="term" value="P:galactose catabolic process via UDP-galactose, Leloir pathway"/>
    <property type="evidence" value="ECO:0007669"/>
    <property type="project" value="TreeGrafter"/>
</dbReference>
<organism evidence="9 10">
    <name type="scientific">Candidatus Intestinimonas merdavium</name>
    <dbReference type="NCBI Taxonomy" id="2838622"/>
    <lineage>
        <taxon>Bacteria</taxon>
        <taxon>Bacillati</taxon>
        <taxon>Bacillota</taxon>
        <taxon>Clostridia</taxon>
        <taxon>Eubacteriales</taxon>
        <taxon>Intestinimonas</taxon>
    </lineage>
</organism>
<dbReference type="InterPro" id="IPR015443">
    <property type="entry name" value="Aldose_1-epimerase"/>
</dbReference>
<dbReference type="EC" id="5.1.3.3" evidence="5"/>
<protein>
    <recommendedName>
        <fullName evidence="5">Aldose 1-epimerase</fullName>
        <ecNumber evidence="5">5.1.3.3</ecNumber>
    </recommendedName>
</protein>
<dbReference type="GO" id="GO:0006006">
    <property type="term" value="P:glucose metabolic process"/>
    <property type="evidence" value="ECO:0007669"/>
    <property type="project" value="TreeGrafter"/>
</dbReference>
<dbReference type="Proteomes" id="UP000886824">
    <property type="component" value="Unassembled WGS sequence"/>
</dbReference>
<evidence type="ECO:0000256" key="1">
    <source>
        <dbReference type="ARBA" id="ARBA00005028"/>
    </source>
</evidence>
<keyword evidence="4 5" id="KW-0119">Carbohydrate metabolism</keyword>
<dbReference type="InterPro" id="IPR047215">
    <property type="entry name" value="Galactose_mutarotase-like"/>
</dbReference>
<feature type="binding site" evidence="8">
    <location>
        <begin position="176"/>
        <end position="178"/>
    </location>
    <ligand>
        <name>beta-D-galactose</name>
        <dbReference type="ChEBI" id="CHEBI:27667"/>
    </ligand>
</feature>
<dbReference type="PIRSF" id="PIRSF005096">
    <property type="entry name" value="GALM"/>
    <property type="match status" value="1"/>
</dbReference>
<dbReference type="PANTHER" id="PTHR10091:SF0">
    <property type="entry name" value="GALACTOSE MUTAROTASE"/>
    <property type="match status" value="1"/>
</dbReference>
<evidence type="ECO:0000313" key="9">
    <source>
        <dbReference type="EMBL" id="HIY73454.1"/>
    </source>
</evidence>